<dbReference type="Proteomes" id="UP001430953">
    <property type="component" value="Unassembled WGS sequence"/>
</dbReference>
<evidence type="ECO:0000313" key="1">
    <source>
        <dbReference type="EMBL" id="KAL0104869.1"/>
    </source>
</evidence>
<sequence>MSSTTFSLINCEIFKRIIARCTVALCKTHGSEQEQDLQSCKVRKTPPIQTKGLVRGSRGEYPGKNLIFGDFSHEEWTENRVPRTNALANTRHVYASVGKCLSSSL</sequence>
<gene>
    <name evidence="1" type="ORF">PUN28_016485</name>
</gene>
<accession>A0AAW2ER23</accession>
<name>A0AAW2ER23_9HYME</name>
<comment type="caution">
    <text evidence="1">The sequence shown here is derived from an EMBL/GenBank/DDBJ whole genome shotgun (WGS) entry which is preliminary data.</text>
</comment>
<proteinExistence type="predicted"/>
<organism evidence="1 2">
    <name type="scientific">Cardiocondyla obscurior</name>
    <dbReference type="NCBI Taxonomy" id="286306"/>
    <lineage>
        <taxon>Eukaryota</taxon>
        <taxon>Metazoa</taxon>
        <taxon>Ecdysozoa</taxon>
        <taxon>Arthropoda</taxon>
        <taxon>Hexapoda</taxon>
        <taxon>Insecta</taxon>
        <taxon>Pterygota</taxon>
        <taxon>Neoptera</taxon>
        <taxon>Endopterygota</taxon>
        <taxon>Hymenoptera</taxon>
        <taxon>Apocrita</taxon>
        <taxon>Aculeata</taxon>
        <taxon>Formicoidea</taxon>
        <taxon>Formicidae</taxon>
        <taxon>Myrmicinae</taxon>
        <taxon>Cardiocondyla</taxon>
    </lineage>
</organism>
<protein>
    <submittedName>
        <fullName evidence="1">Uncharacterized protein</fullName>
    </submittedName>
</protein>
<keyword evidence="2" id="KW-1185">Reference proteome</keyword>
<dbReference type="EMBL" id="JADYXP020000019">
    <property type="protein sequence ID" value="KAL0104869.1"/>
    <property type="molecule type" value="Genomic_DNA"/>
</dbReference>
<reference evidence="1 2" key="1">
    <citation type="submission" date="2023-03" db="EMBL/GenBank/DDBJ databases">
        <title>High recombination rates correlate with genetic variation in Cardiocondyla obscurior ants.</title>
        <authorList>
            <person name="Errbii M."/>
        </authorList>
    </citation>
    <scope>NUCLEOTIDE SEQUENCE [LARGE SCALE GENOMIC DNA]</scope>
    <source>
        <strain evidence="1">Alpha-2009</strain>
        <tissue evidence="1">Whole body</tissue>
    </source>
</reference>
<evidence type="ECO:0000313" key="2">
    <source>
        <dbReference type="Proteomes" id="UP001430953"/>
    </source>
</evidence>
<dbReference type="AlphaFoldDB" id="A0AAW2ER23"/>